<dbReference type="EMBL" id="KV454429">
    <property type="protein sequence ID" value="ODQ80772.1"/>
    <property type="molecule type" value="Genomic_DNA"/>
</dbReference>
<proteinExistence type="predicted"/>
<organism evidence="2 3">
    <name type="scientific">Babjeviella inositovora NRRL Y-12698</name>
    <dbReference type="NCBI Taxonomy" id="984486"/>
    <lineage>
        <taxon>Eukaryota</taxon>
        <taxon>Fungi</taxon>
        <taxon>Dikarya</taxon>
        <taxon>Ascomycota</taxon>
        <taxon>Saccharomycotina</taxon>
        <taxon>Pichiomycetes</taxon>
        <taxon>Serinales incertae sedis</taxon>
        <taxon>Babjeviella</taxon>
    </lineage>
</organism>
<name>A0A1E3QUS5_9ASCO</name>
<dbReference type="AlphaFoldDB" id="A0A1E3QUS5"/>
<protein>
    <submittedName>
        <fullName evidence="2">Uncharacterized protein</fullName>
    </submittedName>
</protein>
<keyword evidence="3" id="KW-1185">Reference proteome</keyword>
<evidence type="ECO:0000313" key="3">
    <source>
        <dbReference type="Proteomes" id="UP000094336"/>
    </source>
</evidence>
<evidence type="ECO:0000256" key="1">
    <source>
        <dbReference type="SAM" id="MobiDB-lite"/>
    </source>
</evidence>
<gene>
    <name evidence="2" type="ORF">BABINDRAFT_166357</name>
</gene>
<sequence>MHRSTFYHNNTGFAVQLSCPMQSRKRSRGDSDSSDTSPGVVLQKTHMPASYNESSDITVFDPNPAKRFQATQLTDSKLHYKTVEMMMEASRALSLQPQIQPFEQNVAIEQKFYQKSYW</sequence>
<evidence type="ECO:0000313" key="2">
    <source>
        <dbReference type="EMBL" id="ODQ80772.1"/>
    </source>
</evidence>
<reference evidence="3" key="1">
    <citation type="submission" date="2016-05" db="EMBL/GenBank/DDBJ databases">
        <title>Comparative genomics of biotechnologically important yeasts.</title>
        <authorList>
            <consortium name="DOE Joint Genome Institute"/>
            <person name="Riley R."/>
            <person name="Haridas S."/>
            <person name="Wolfe K.H."/>
            <person name="Lopes M.R."/>
            <person name="Hittinger C.T."/>
            <person name="Goker M."/>
            <person name="Salamov A."/>
            <person name="Wisecaver J."/>
            <person name="Long T.M."/>
            <person name="Aerts A.L."/>
            <person name="Barry K."/>
            <person name="Choi C."/>
            <person name="Clum A."/>
            <person name="Coughlan A.Y."/>
            <person name="Deshpande S."/>
            <person name="Douglass A.P."/>
            <person name="Hanson S.J."/>
            <person name="Klenk H.-P."/>
            <person name="Labutti K."/>
            <person name="Lapidus A."/>
            <person name="Lindquist E."/>
            <person name="Lipzen A."/>
            <person name="Meier-Kolthoff J.P."/>
            <person name="Ohm R.A."/>
            <person name="Otillar R.P."/>
            <person name="Pangilinan J."/>
            <person name="Peng Y."/>
            <person name="Rokas A."/>
            <person name="Rosa C.A."/>
            <person name="Scheuner C."/>
            <person name="Sibirny A.A."/>
            <person name="Slot J.C."/>
            <person name="Stielow J.B."/>
            <person name="Sun H."/>
            <person name="Kurtzman C.P."/>
            <person name="Blackwell M."/>
            <person name="Grigoriev I.V."/>
            <person name="Jeffries T.W."/>
        </authorList>
    </citation>
    <scope>NUCLEOTIDE SEQUENCE [LARGE SCALE GENOMIC DNA]</scope>
    <source>
        <strain evidence="3">NRRL Y-12698</strain>
    </source>
</reference>
<dbReference type="GeneID" id="30148274"/>
<dbReference type="RefSeq" id="XP_018986100.1">
    <property type="nucleotide sequence ID" value="XM_019130421.1"/>
</dbReference>
<accession>A0A1E3QUS5</accession>
<dbReference type="Proteomes" id="UP000094336">
    <property type="component" value="Unassembled WGS sequence"/>
</dbReference>
<feature type="region of interest" description="Disordered" evidence="1">
    <location>
        <begin position="17"/>
        <end position="41"/>
    </location>
</feature>